<protein>
    <recommendedName>
        <fullName evidence="3">Endonuclease/exonuclease/phosphatase domain-containing protein</fullName>
    </recommendedName>
</protein>
<proteinExistence type="predicted"/>
<sequence length="51" mass="5838">MGTSRRPQARRCEKKTLRVFQANVGKIPPVHDYALALADSKRYDIVLLQEP</sequence>
<reference evidence="1 2" key="1">
    <citation type="journal article" date="2018" name="Sci. Rep.">
        <title>Characterisation of pathogen-specific regions and novel effector candidates in Fusarium oxysporum f. sp. cepae.</title>
        <authorList>
            <person name="Armitage A.D."/>
            <person name="Taylor A."/>
            <person name="Sobczyk M.K."/>
            <person name="Baxter L."/>
            <person name="Greenfield B.P."/>
            <person name="Bates H.J."/>
            <person name="Wilson F."/>
            <person name="Jackson A.C."/>
            <person name="Ott S."/>
            <person name="Harrison R.J."/>
            <person name="Clarkson J.P."/>
        </authorList>
    </citation>
    <scope>NUCLEOTIDE SEQUENCE [LARGE SCALE GENOMIC DNA]</scope>
    <source>
        <strain evidence="1 2">FoC_Fus2</strain>
    </source>
</reference>
<dbReference type="SUPFAM" id="SSF56219">
    <property type="entry name" value="DNase I-like"/>
    <property type="match status" value="1"/>
</dbReference>
<dbReference type="Gene3D" id="3.60.10.10">
    <property type="entry name" value="Endonuclease/exonuclease/phosphatase"/>
    <property type="match status" value="1"/>
</dbReference>
<dbReference type="EMBL" id="MRCU01000018">
    <property type="protein sequence ID" value="RKK07030.1"/>
    <property type="molecule type" value="Genomic_DNA"/>
</dbReference>
<evidence type="ECO:0000313" key="1">
    <source>
        <dbReference type="EMBL" id="RKK07030.1"/>
    </source>
</evidence>
<organism evidence="1 2">
    <name type="scientific">Fusarium oxysporum f. sp. cepae</name>
    <dbReference type="NCBI Taxonomy" id="396571"/>
    <lineage>
        <taxon>Eukaryota</taxon>
        <taxon>Fungi</taxon>
        <taxon>Dikarya</taxon>
        <taxon>Ascomycota</taxon>
        <taxon>Pezizomycotina</taxon>
        <taxon>Sordariomycetes</taxon>
        <taxon>Hypocreomycetidae</taxon>
        <taxon>Hypocreales</taxon>
        <taxon>Nectriaceae</taxon>
        <taxon>Fusarium</taxon>
        <taxon>Fusarium oxysporum species complex</taxon>
    </lineage>
</organism>
<dbReference type="Proteomes" id="UP000270866">
    <property type="component" value="Unassembled WGS sequence"/>
</dbReference>
<dbReference type="InterPro" id="IPR036691">
    <property type="entry name" value="Endo/exonu/phosph_ase_sf"/>
</dbReference>
<evidence type="ECO:0008006" key="3">
    <source>
        <dbReference type="Google" id="ProtNLM"/>
    </source>
</evidence>
<accession>A0A3L6MSH3</accession>
<name>A0A3L6MSH3_FUSOX</name>
<dbReference type="AlphaFoldDB" id="A0A3L6MSH3"/>
<evidence type="ECO:0000313" key="2">
    <source>
        <dbReference type="Proteomes" id="UP000270866"/>
    </source>
</evidence>
<gene>
    <name evidence="1" type="ORF">BFJ65_g18197</name>
</gene>
<comment type="caution">
    <text evidence="1">The sequence shown here is derived from an EMBL/GenBank/DDBJ whole genome shotgun (WGS) entry which is preliminary data.</text>
</comment>